<name>A0A5N8WDL8_9ACTN</name>
<evidence type="ECO:0000313" key="2">
    <source>
        <dbReference type="EMBL" id="MPY44494.1"/>
    </source>
</evidence>
<feature type="region of interest" description="Disordered" evidence="1">
    <location>
        <begin position="80"/>
        <end position="116"/>
    </location>
</feature>
<gene>
    <name evidence="2" type="ORF">FNH04_32690</name>
</gene>
<protein>
    <submittedName>
        <fullName evidence="2">Uncharacterized protein</fullName>
    </submittedName>
</protein>
<proteinExistence type="predicted"/>
<dbReference type="Proteomes" id="UP000326979">
    <property type="component" value="Unassembled WGS sequence"/>
</dbReference>
<comment type="caution">
    <text evidence="2">The sequence shown here is derived from an EMBL/GenBank/DDBJ whole genome shotgun (WGS) entry which is preliminary data.</text>
</comment>
<evidence type="ECO:0000256" key="1">
    <source>
        <dbReference type="SAM" id="MobiDB-lite"/>
    </source>
</evidence>
<accession>A0A5N8WDL8</accession>
<reference evidence="2 3" key="1">
    <citation type="submission" date="2019-07" db="EMBL/GenBank/DDBJ databases">
        <title>New species of Amycolatopsis and Streptomyces.</title>
        <authorList>
            <person name="Duangmal K."/>
            <person name="Teo W.F.A."/>
            <person name="Lipun K."/>
        </authorList>
    </citation>
    <scope>NUCLEOTIDE SEQUENCE [LARGE SCALE GENOMIC DNA]</scope>
    <source>
        <strain evidence="2 3">TISTR 2346</strain>
    </source>
</reference>
<dbReference type="EMBL" id="VJZE01000329">
    <property type="protein sequence ID" value="MPY44494.1"/>
    <property type="molecule type" value="Genomic_DNA"/>
</dbReference>
<evidence type="ECO:0000313" key="3">
    <source>
        <dbReference type="Proteomes" id="UP000326979"/>
    </source>
</evidence>
<dbReference type="RefSeq" id="WP_228031748.1">
    <property type="nucleotide sequence ID" value="NZ_BAABEQ010000029.1"/>
</dbReference>
<dbReference type="AlphaFoldDB" id="A0A5N8WDL8"/>
<keyword evidence="3" id="KW-1185">Reference proteome</keyword>
<sequence>MNDADHPHIRITRGEGGEVEAEGAIDQFAAALLQRAGFISQPMLWGTWYRLPFDLGKQWENEHATYSAAMLRAARYHVGLDPDLRSDPPDTSAPPSTPRRTKAAMTTQPTLRGPRR</sequence>
<organism evidence="2 3">
    <name type="scientific">Streptomyces phyllanthi</name>
    <dbReference type="NCBI Taxonomy" id="1803180"/>
    <lineage>
        <taxon>Bacteria</taxon>
        <taxon>Bacillati</taxon>
        <taxon>Actinomycetota</taxon>
        <taxon>Actinomycetes</taxon>
        <taxon>Kitasatosporales</taxon>
        <taxon>Streptomycetaceae</taxon>
        <taxon>Streptomyces</taxon>
    </lineage>
</organism>